<dbReference type="GO" id="GO:0005576">
    <property type="term" value="C:extracellular region"/>
    <property type="evidence" value="ECO:0007669"/>
    <property type="project" value="UniProtKB-SubCell"/>
</dbReference>
<protein>
    <recommendedName>
        <fullName evidence="6">S-protein homolog</fullName>
    </recommendedName>
</protein>
<evidence type="ECO:0000256" key="3">
    <source>
        <dbReference type="ARBA" id="ARBA00022471"/>
    </source>
</evidence>
<dbReference type="GO" id="GO:0060320">
    <property type="term" value="P:rejection of self pollen"/>
    <property type="evidence" value="ECO:0007669"/>
    <property type="project" value="UniProtKB-KW"/>
</dbReference>
<dbReference type="AlphaFoldDB" id="A0AAD4WRR1"/>
<evidence type="ECO:0000256" key="5">
    <source>
        <dbReference type="ARBA" id="ARBA00022729"/>
    </source>
</evidence>
<dbReference type="InterPro" id="IPR010264">
    <property type="entry name" value="Self-incomp_S1"/>
</dbReference>
<comment type="caution">
    <text evidence="7">The sequence shown here is derived from an EMBL/GenBank/DDBJ whole genome shotgun (WGS) entry which is preliminary data.</text>
</comment>
<dbReference type="PANTHER" id="PTHR31232:SF43">
    <property type="entry name" value="S-PROTEIN HOMOLOG 29-RELATED"/>
    <property type="match status" value="1"/>
</dbReference>
<accession>A0AAD4WRR1</accession>
<keyword evidence="4 6" id="KW-0964">Secreted</keyword>
<keyword evidence="5" id="KW-0732">Signal</keyword>
<name>A0AAD4WRR1_PRUDU</name>
<evidence type="ECO:0000313" key="7">
    <source>
        <dbReference type="EMBL" id="KAI5348365.1"/>
    </source>
</evidence>
<gene>
    <name evidence="7" type="ORF">L3X38_001252</name>
</gene>
<dbReference type="PANTHER" id="PTHR31232">
    <property type="match status" value="1"/>
</dbReference>
<evidence type="ECO:0000256" key="4">
    <source>
        <dbReference type="ARBA" id="ARBA00022525"/>
    </source>
</evidence>
<organism evidence="7 8">
    <name type="scientific">Prunus dulcis</name>
    <name type="common">Almond</name>
    <name type="synonym">Amygdalus dulcis</name>
    <dbReference type="NCBI Taxonomy" id="3755"/>
    <lineage>
        <taxon>Eukaryota</taxon>
        <taxon>Viridiplantae</taxon>
        <taxon>Streptophyta</taxon>
        <taxon>Embryophyta</taxon>
        <taxon>Tracheophyta</taxon>
        <taxon>Spermatophyta</taxon>
        <taxon>Magnoliopsida</taxon>
        <taxon>eudicotyledons</taxon>
        <taxon>Gunneridae</taxon>
        <taxon>Pentapetalae</taxon>
        <taxon>rosids</taxon>
        <taxon>fabids</taxon>
        <taxon>Rosales</taxon>
        <taxon>Rosaceae</taxon>
        <taxon>Amygdaloideae</taxon>
        <taxon>Amygdaleae</taxon>
        <taxon>Prunus</taxon>
    </lineage>
</organism>
<comment type="subcellular location">
    <subcellularLocation>
        <location evidence="1 6">Secreted</location>
    </subcellularLocation>
</comment>
<evidence type="ECO:0000313" key="8">
    <source>
        <dbReference type="Proteomes" id="UP001054821"/>
    </source>
</evidence>
<evidence type="ECO:0000256" key="1">
    <source>
        <dbReference type="ARBA" id="ARBA00004613"/>
    </source>
</evidence>
<comment type="similarity">
    <text evidence="2 6">Belongs to the plant self-incompatibility (S1) protein family.</text>
</comment>
<evidence type="ECO:0000256" key="6">
    <source>
        <dbReference type="RuleBase" id="RU367044"/>
    </source>
</evidence>
<keyword evidence="3 6" id="KW-0713">Self-incompatibility</keyword>
<dbReference type="Pfam" id="PF05938">
    <property type="entry name" value="Self-incomp_S1"/>
    <property type="match status" value="1"/>
</dbReference>
<evidence type="ECO:0000256" key="2">
    <source>
        <dbReference type="ARBA" id="ARBA00005581"/>
    </source>
</evidence>
<dbReference type="Proteomes" id="UP001054821">
    <property type="component" value="Chromosome 1"/>
</dbReference>
<sequence>MYRSYHPTVPQYKLISKSCYVPKFESVFFIDKRNMNPLLLLFMFLLTANCEAAWRSTHVQITNNLDPNTTDLTIHCKSADDDLGVHVLHHQEFYRWDFKINLFGGTQFWCSFQWLNQFHWLDVFIEETFNCRDCKWIISNDGPSLYNKITEVYDHKKWNDPKKRT</sequence>
<keyword evidence="8" id="KW-1185">Reference proteome</keyword>
<dbReference type="EMBL" id="JAJFAZ020000001">
    <property type="protein sequence ID" value="KAI5348365.1"/>
    <property type="molecule type" value="Genomic_DNA"/>
</dbReference>
<proteinExistence type="inferred from homology"/>
<reference evidence="7 8" key="1">
    <citation type="journal article" date="2022" name="G3 (Bethesda)">
        <title>Whole-genome sequence and methylome profiling of the almond [Prunus dulcis (Mill.) D.A. Webb] cultivar 'Nonpareil'.</title>
        <authorList>
            <person name="D'Amico-Willman K.M."/>
            <person name="Ouma W.Z."/>
            <person name="Meulia T."/>
            <person name="Sideli G.M."/>
            <person name="Gradziel T.M."/>
            <person name="Fresnedo-Ramirez J."/>
        </authorList>
    </citation>
    <scope>NUCLEOTIDE SEQUENCE [LARGE SCALE GENOMIC DNA]</scope>
    <source>
        <strain evidence="7">Clone GOH B32 T37-40</strain>
    </source>
</reference>